<sequence>MKALVVPRRSFVASVASLTFAGSTRNARALQEDGSKTTDAKKTFLAGRIFLPPGYDDDAITTTTTTSPAVYVTARPSKASSVPRAILDGSNGKAPPCLASRIPIEVPRLGDAFPLEFSLSSQDLTMEGAQGNAEQGSYWFQDEDLVVSVRYDTDGIAATRDANDLVGRAEYRRDKEASGPVVVQLQGRGFGGKLVTRRAK</sequence>
<accession>A0A5B8N196</accession>
<protein>
    <submittedName>
        <fullName evidence="1">Uncharacterized protein</fullName>
    </submittedName>
</protein>
<dbReference type="EMBL" id="CP031050">
    <property type="protein sequence ID" value="QDZ25514.1"/>
    <property type="molecule type" value="Genomic_DNA"/>
</dbReference>
<evidence type="ECO:0000313" key="1">
    <source>
        <dbReference type="EMBL" id="QDZ25514.1"/>
    </source>
</evidence>
<proteinExistence type="predicted"/>
<organism evidence="1 2">
    <name type="scientific">Chloropicon primus</name>
    <dbReference type="NCBI Taxonomy" id="1764295"/>
    <lineage>
        <taxon>Eukaryota</taxon>
        <taxon>Viridiplantae</taxon>
        <taxon>Chlorophyta</taxon>
        <taxon>Chloropicophyceae</taxon>
        <taxon>Chloropicales</taxon>
        <taxon>Chloropicaceae</taxon>
        <taxon>Chloropicon</taxon>
    </lineage>
</organism>
<gene>
    <name evidence="1" type="ORF">A3770_17p80320</name>
</gene>
<name>A0A5B8N196_9CHLO</name>
<reference evidence="1 2" key="1">
    <citation type="submission" date="2018-07" db="EMBL/GenBank/DDBJ databases">
        <title>The complete nuclear genome of the prasinophyte Chloropicon primus (CCMP1205).</title>
        <authorList>
            <person name="Pombert J.-F."/>
            <person name="Otis C."/>
            <person name="Turmel M."/>
            <person name="Lemieux C."/>
        </authorList>
    </citation>
    <scope>NUCLEOTIDE SEQUENCE [LARGE SCALE GENOMIC DNA]</scope>
    <source>
        <strain evidence="1 2">CCMP1205</strain>
    </source>
</reference>
<dbReference type="Proteomes" id="UP000316726">
    <property type="component" value="Chromosome 17"/>
</dbReference>
<dbReference type="AlphaFoldDB" id="A0A5B8N196"/>
<dbReference type="OrthoDB" id="45324at2759"/>
<keyword evidence="2" id="KW-1185">Reference proteome</keyword>
<evidence type="ECO:0000313" key="2">
    <source>
        <dbReference type="Proteomes" id="UP000316726"/>
    </source>
</evidence>